<dbReference type="InterPro" id="IPR036390">
    <property type="entry name" value="WH_DNA-bd_sf"/>
</dbReference>
<dbReference type="CDD" id="cd00090">
    <property type="entry name" value="HTH_ARSR"/>
    <property type="match status" value="1"/>
</dbReference>
<evidence type="ECO:0000256" key="3">
    <source>
        <dbReference type="ARBA" id="ARBA00023163"/>
    </source>
</evidence>
<evidence type="ECO:0000313" key="5">
    <source>
        <dbReference type="EMBL" id="MBP2436959.1"/>
    </source>
</evidence>
<evidence type="ECO:0000256" key="2">
    <source>
        <dbReference type="ARBA" id="ARBA00023125"/>
    </source>
</evidence>
<feature type="domain" description="HTH asnC-type" evidence="4">
    <location>
        <begin position="18"/>
        <end position="79"/>
    </location>
</feature>
<dbReference type="PRINTS" id="PR00033">
    <property type="entry name" value="HTHASNC"/>
</dbReference>
<evidence type="ECO:0000259" key="4">
    <source>
        <dbReference type="PROSITE" id="PS50956"/>
    </source>
</evidence>
<dbReference type="SUPFAM" id="SSF46785">
    <property type="entry name" value="Winged helix' DNA-binding domain"/>
    <property type="match status" value="1"/>
</dbReference>
<reference evidence="5 6" key="1">
    <citation type="submission" date="2021-03" db="EMBL/GenBank/DDBJ databases">
        <title>Sequencing the genomes of 1000 actinobacteria strains.</title>
        <authorList>
            <person name="Klenk H.-P."/>
        </authorList>
    </citation>
    <scope>NUCLEOTIDE SEQUENCE [LARGE SCALE GENOMIC DNA]</scope>
    <source>
        <strain evidence="5 6">DSM 24221</strain>
    </source>
</reference>
<keyword evidence="3" id="KW-0804">Transcription</keyword>
<keyword evidence="2 5" id="KW-0238">DNA-binding</keyword>
<sequence length="119" mass="12619">MTSPESASGSKNLRTVELDDVDRKIVDALNKEGRITIADLAAAVGIAPSTAHARMRALVDRGVIQGFHAAVDHGRIGRGLQAIIGVSLRGGTRHDSIVASTRTSIIFEYHRNSVAASFT</sequence>
<keyword evidence="1" id="KW-0805">Transcription regulation</keyword>
<keyword evidence="6" id="KW-1185">Reference proteome</keyword>
<accession>A0ABS4ZI52</accession>
<dbReference type="PANTHER" id="PTHR30154:SF34">
    <property type="entry name" value="TRANSCRIPTIONAL REGULATOR AZLB"/>
    <property type="match status" value="1"/>
</dbReference>
<gene>
    <name evidence="5" type="ORF">JOF34_001545</name>
</gene>
<dbReference type="PANTHER" id="PTHR30154">
    <property type="entry name" value="LEUCINE-RESPONSIVE REGULATORY PROTEIN"/>
    <property type="match status" value="1"/>
</dbReference>
<evidence type="ECO:0000313" key="6">
    <source>
        <dbReference type="Proteomes" id="UP001519362"/>
    </source>
</evidence>
<proteinExistence type="predicted"/>
<dbReference type="PROSITE" id="PS50956">
    <property type="entry name" value="HTH_ASNC_2"/>
    <property type="match status" value="1"/>
</dbReference>
<organism evidence="5 6">
    <name type="scientific">Microbacterium amylolyticum</name>
    <dbReference type="NCBI Taxonomy" id="936337"/>
    <lineage>
        <taxon>Bacteria</taxon>
        <taxon>Bacillati</taxon>
        <taxon>Actinomycetota</taxon>
        <taxon>Actinomycetes</taxon>
        <taxon>Micrococcales</taxon>
        <taxon>Microbacteriaceae</taxon>
        <taxon>Microbacterium</taxon>
    </lineage>
</organism>
<protein>
    <submittedName>
        <fullName evidence="5">DNA-binding Lrp family transcriptional regulator</fullName>
    </submittedName>
</protein>
<dbReference type="InterPro" id="IPR036388">
    <property type="entry name" value="WH-like_DNA-bd_sf"/>
</dbReference>
<dbReference type="GO" id="GO:0003677">
    <property type="term" value="F:DNA binding"/>
    <property type="evidence" value="ECO:0007669"/>
    <property type="project" value="UniProtKB-KW"/>
</dbReference>
<comment type="caution">
    <text evidence="5">The sequence shown here is derived from an EMBL/GenBank/DDBJ whole genome shotgun (WGS) entry which is preliminary data.</text>
</comment>
<dbReference type="Gene3D" id="1.10.10.10">
    <property type="entry name" value="Winged helix-like DNA-binding domain superfamily/Winged helix DNA-binding domain"/>
    <property type="match status" value="1"/>
</dbReference>
<dbReference type="InterPro" id="IPR019888">
    <property type="entry name" value="Tscrpt_reg_AsnC-like"/>
</dbReference>
<dbReference type="EMBL" id="JAGIOL010000001">
    <property type="protein sequence ID" value="MBP2436959.1"/>
    <property type="molecule type" value="Genomic_DNA"/>
</dbReference>
<evidence type="ECO:0000256" key="1">
    <source>
        <dbReference type="ARBA" id="ARBA00023015"/>
    </source>
</evidence>
<dbReference type="Pfam" id="PF13412">
    <property type="entry name" value="HTH_24"/>
    <property type="match status" value="1"/>
</dbReference>
<dbReference type="InterPro" id="IPR011991">
    <property type="entry name" value="ArsR-like_HTH"/>
</dbReference>
<name>A0ABS4ZI52_9MICO</name>
<dbReference type="SMART" id="SM00344">
    <property type="entry name" value="HTH_ASNC"/>
    <property type="match status" value="1"/>
</dbReference>
<dbReference type="Proteomes" id="UP001519362">
    <property type="component" value="Unassembled WGS sequence"/>
</dbReference>
<dbReference type="InterPro" id="IPR000485">
    <property type="entry name" value="AsnC-type_HTH_dom"/>
</dbReference>
<dbReference type="RefSeq" id="WP_165135111.1">
    <property type="nucleotide sequence ID" value="NZ_CP049253.1"/>
</dbReference>